<reference evidence="15" key="1">
    <citation type="submission" date="2023-07" db="EMBL/GenBank/DDBJ databases">
        <title>Functional and genomic diversity of the sorghum phyllosphere microbiome.</title>
        <authorList>
            <person name="Shade A."/>
        </authorList>
    </citation>
    <scope>NUCLEOTIDE SEQUENCE</scope>
    <source>
        <strain evidence="15">SORGH_AS_0457</strain>
    </source>
</reference>
<evidence type="ECO:0000256" key="8">
    <source>
        <dbReference type="ARBA" id="ARBA00022691"/>
    </source>
</evidence>
<dbReference type="GO" id="GO:0005829">
    <property type="term" value="C:cytosol"/>
    <property type="evidence" value="ECO:0007669"/>
    <property type="project" value="TreeGrafter"/>
</dbReference>
<dbReference type="SUPFAM" id="SSF48013">
    <property type="entry name" value="NusB-like"/>
    <property type="match status" value="1"/>
</dbReference>
<dbReference type="InterPro" id="IPR006027">
    <property type="entry name" value="NusB_RsmB_TIM44"/>
</dbReference>
<comment type="similarity">
    <text evidence="13">Belongs to the class I-like SAM-binding methyltransferase superfamily. RsmB/NOP family.</text>
</comment>
<dbReference type="InterPro" id="IPR004573">
    <property type="entry name" value="rRNA_ssu_MeTfrase_B"/>
</dbReference>
<dbReference type="PANTHER" id="PTHR22807:SF61">
    <property type="entry name" value="NOL1_NOP2_SUN FAMILY PROTEIN _ ANTITERMINATION NUSB DOMAIN-CONTAINING PROTEIN"/>
    <property type="match status" value="1"/>
</dbReference>
<dbReference type="GO" id="GO:0006355">
    <property type="term" value="P:regulation of DNA-templated transcription"/>
    <property type="evidence" value="ECO:0007669"/>
    <property type="project" value="InterPro"/>
</dbReference>
<dbReference type="InterPro" id="IPR029063">
    <property type="entry name" value="SAM-dependent_MTases_sf"/>
</dbReference>
<evidence type="ECO:0000256" key="7">
    <source>
        <dbReference type="ARBA" id="ARBA00022679"/>
    </source>
</evidence>
<dbReference type="PRINTS" id="PR02008">
    <property type="entry name" value="RCMTFAMILY"/>
</dbReference>
<dbReference type="CDD" id="cd02440">
    <property type="entry name" value="AdoMet_MTases"/>
    <property type="match status" value="1"/>
</dbReference>
<dbReference type="FunFam" id="3.40.50.150:FF:000022">
    <property type="entry name" value="Ribosomal RNA small subunit methyltransferase B"/>
    <property type="match status" value="1"/>
</dbReference>
<comment type="subcellular location">
    <subcellularLocation>
        <location evidence="2">Cytoplasm</location>
    </subcellularLocation>
</comment>
<evidence type="ECO:0000256" key="1">
    <source>
        <dbReference type="ARBA" id="ARBA00002724"/>
    </source>
</evidence>
<comment type="function">
    <text evidence="1">Specifically methylates the cytosine at position 967 (m5C967) of 16S rRNA.</text>
</comment>
<keyword evidence="8 13" id="KW-0949">S-adenosyl-L-methionine</keyword>
<dbReference type="PROSITE" id="PS51686">
    <property type="entry name" value="SAM_MT_RSMB_NOP"/>
    <property type="match status" value="1"/>
</dbReference>
<keyword evidence="6 13" id="KW-0489">Methyltransferase</keyword>
<dbReference type="InterPro" id="IPR054728">
    <property type="entry name" value="RsmB-like_ferredoxin"/>
</dbReference>
<dbReference type="SUPFAM" id="SSF53335">
    <property type="entry name" value="S-adenosyl-L-methionine-dependent methyltransferases"/>
    <property type="match status" value="1"/>
</dbReference>
<feature type="binding site" evidence="13">
    <location>
        <position position="315"/>
    </location>
    <ligand>
        <name>S-adenosyl-L-methionine</name>
        <dbReference type="ChEBI" id="CHEBI:59789"/>
    </ligand>
</feature>
<dbReference type="FunFam" id="3.30.70.1170:FF:000002">
    <property type="entry name" value="Ribosomal RNA small subunit methyltransferase B"/>
    <property type="match status" value="1"/>
</dbReference>
<dbReference type="Pfam" id="PF22458">
    <property type="entry name" value="RsmF-B_ferredox"/>
    <property type="match status" value="1"/>
</dbReference>
<evidence type="ECO:0000256" key="12">
    <source>
        <dbReference type="ARBA" id="ARBA00047283"/>
    </source>
</evidence>
<dbReference type="InterPro" id="IPR035926">
    <property type="entry name" value="NusB-like_sf"/>
</dbReference>
<dbReference type="EMBL" id="JAUTAS010000001">
    <property type="protein sequence ID" value="MDQ1107232.1"/>
    <property type="molecule type" value="Genomic_DNA"/>
</dbReference>
<comment type="catalytic activity">
    <reaction evidence="12">
        <text>cytidine(967) in 16S rRNA + S-adenosyl-L-methionine = 5-methylcytidine(967) in 16S rRNA + S-adenosyl-L-homocysteine + H(+)</text>
        <dbReference type="Rhea" id="RHEA:42748"/>
        <dbReference type="Rhea" id="RHEA-COMP:10219"/>
        <dbReference type="Rhea" id="RHEA-COMP:10220"/>
        <dbReference type="ChEBI" id="CHEBI:15378"/>
        <dbReference type="ChEBI" id="CHEBI:57856"/>
        <dbReference type="ChEBI" id="CHEBI:59789"/>
        <dbReference type="ChEBI" id="CHEBI:74483"/>
        <dbReference type="ChEBI" id="CHEBI:82748"/>
        <dbReference type="EC" id="2.1.1.176"/>
    </reaction>
</comment>
<evidence type="ECO:0000256" key="3">
    <source>
        <dbReference type="ARBA" id="ARBA00012140"/>
    </source>
</evidence>
<keyword evidence="5" id="KW-0698">rRNA processing</keyword>
<accession>A0AAP5AE52</accession>
<dbReference type="RefSeq" id="WP_307105946.1">
    <property type="nucleotide sequence ID" value="NZ_JAUTAS010000001.1"/>
</dbReference>
<evidence type="ECO:0000256" key="9">
    <source>
        <dbReference type="ARBA" id="ARBA00022884"/>
    </source>
</evidence>
<evidence type="ECO:0000313" key="15">
    <source>
        <dbReference type="EMBL" id="MDQ1107232.1"/>
    </source>
</evidence>
<dbReference type="InterPro" id="IPR049560">
    <property type="entry name" value="MeTrfase_RsmB-F_NOP2_cat"/>
</dbReference>
<evidence type="ECO:0000256" key="4">
    <source>
        <dbReference type="ARBA" id="ARBA00022490"/>
    </source>
</evidence>
<dbReference type="EC" id="2.1.1.176" evidence="3"/>
<feature type="domain" description="SAM-dependent MTase RsmB/NOP-type" evidence="14">
    <location>
        <begin position="174"/>
        <end position="445"/>
    </location>
</feature>
<evidence type="ECO:0000256" key="6">
    <source>
        <dbReference type="ARBA" id="ARBA00022603"/>
    </source>
</evidence>
<comment type="caution">
    <text evidence="15">The sequence shown here is derived from an EMBL/GenBank/DDBJ whole genome shotgun (WGS) entry which is preliminary data.</text>
</comment>
<dbReference type="NCBIfam" id="TIGR00563">
    <property type="entry name" value="rsmB"/>
    <property type="match status" value="1"/>
</dbReference>
<evidence type="ECO:0000313" key="16">
    <source>
        <dbReference type="Proteomes" id="UP001226084"/>
    </source>
</evidence>
<dbReference type="Gene3D" id="1.10.940.10">
    <property type="entry name" value="NusB-like"/>
    <property type="match status" value="1"/>
</dbReference>
<name>A0AAP5AE52_9GAMM</name>
<dbReference type="Gene3D" id="3.40.50.150">
    <property type="entry name" value="Vaccinia Virus protein VP39"/>
    <property type="match status" value="1"/>
</dbReference>
<proteinExistence type="inferred from homology"/>
<dbReference type="Gene3D" id="3.30.70.1170">
    <property type="entry name" value="Sun protein, domain 3"/>
    <property type="match status" value="1"/>
</dbReference>
<feature type="binding site" evidence="13">
    <location>
        <position position="287"/>
    </location>
    <ligand>
        <name>S-adenosyl-L-methionine</name>
        <dbReference type="ChEBI" id="CHEBI:59789"/>
    </ligand>
</feature>
<dbReference type="AlphaFoldDB" id="A0AAP5AE52"/>
<evidence type="ECO:0000256" key="2">
    <source>
        <dbReference type="ARBA" id="ARBA00004496"/>
    </source>
</evidence>
<sequence>MAQPRQNKPSPALSGLAPGVPTRVLAARVLAQVIGRGRSLKAELATALPTLDDSRDRALLEALCFAVLRRRTAYDAALAKWMQRPLNVREDELRALLLVGFAQLDALDLPAHAALSATVDAARALGKERQAGMVNALLRRAQRDGIPALPAREAFPQWMAEQIEQDWPEQADAVFSASLQPAPLWLRVNRQHGSRAAMLERLEAAGIAAEASEVGADAIRLPVPVAVSGLPGFADGALSVQDLSAQQVADALAVPTGARVLDACAAPGGKSAHLLERDPSLRLLALDIDARRLKRISETFARTGVGEHAQVRAADATDPASWWDGQPFDVILLDAPCSATGIIRRQPDVLLHRRATDIPALVALQARLLDACFGMLAPGGTLLYATCSILREENQFQIEAFLQRTRGAGFLPLGDAYGHDSWAGRQRLPGEQGADGFFYARLLKKG</sequence>
<evidence type="ECO:0000256" key="5">
    <source>
        <dbReference type="ARBA" id="ARBA00022552"/>
    </source>
</evidence>
<dbReference type="Proteomes" id="UP001226084">
    <property type="component" value="Unassembled WGS sequence"/>
</dbReference>
<feature type="binding site" evidence="13">
    <location>
        <begin position="264"/>
        <end position="270"/>
    </location>
    <ligand>
        <name>S-adenosyl-L-methionine</name>
        <dbReference type="ChEBI" id="CHEBI:59789"/>
    </ligand>
</feature>
<dbReference type="GO" id="GO:0003723">
    <property type="term" value="F:RNA binding"/>
    <property type="evidence" value="ECO:0007669"/>
    <property type="project" value="UniProtKB-UniRule"/>
</dbReference>
<evidence type="ECO:0000256" key="10">
    <source>
        <dbReference type="ARBA" id="ARBA00030399"/>
    </source>
</evidence>
<dbReference type="InterPro" id="IPR023267">
    <property type="entry name" value="RCMT"/>
</dbReference>
<dbReference type="GO" id="GO:0070475">
    <property type="term" value="P:rRNA base methylation"/>
    <property type="evidence" value="ECO:0007669"/>
    <property type="project" value="TreeGrafter"/>
</dbReference>
<protein>
    <recommendedName>
        <fullName evidence="3">16S rRNA (cytosine(967)-C(5))-methyltransferase</fullName>
        <ecNumber evidence="3">2.1.1.176</ecNumber>
    </recommendedName>
    <alternativeName>
        <fullName evidence="10">16S rRNA m5C967 methyltransferase</fullName>
    </alternativeName>
    <alternativeName>
        <fullName evidence="11">rRNA (cytosine-C(5)-)-methyltransferase RsmB</fullName>
    </alternativeName>
</protein>
<dbReference type="InterPro" id="IPR001678">
    <property type="entry name" value="MeTrfase_RsmB-F_NOP2_dom"/>
</dbReference>
<gene>
    <name evidence="15" type="ORF">QE424_000391</name>
</gene>
<dbReference type="PANTHER" id="PTHR22807">
    <property type="entry name" value="NOP2 YEAST -RELATED NOL1/NOP2/FMU SUN DOMAIN-CONTAINING"/>
    <property type="match status" value="1"/>
</dbReference>
<evidence type="ECO:0000256" key="13">
    <source>
        <dbReference type="PROSITE-ProRule" id="PRU01023"/>
    </source>
</evidence>
<dbReference type="NCBIfam" id="NF008149">
    <property type="entry name" value="PRK10901.1"/>
    <property type="match status" value="1"/>
</dbReference>
<dbReference type="Pfam" id="PF01189">
    <property type="entry name" value="Methyltr_RsmB-F"/>
    <property type="match status" value="1"/>
</dbReference>
<evidence type="ECO:0000256" key="11">
    <source>
        <dbReference type="ARBA" id="ARBA00031088"/>
    </source>
</evidence>
<feature type="active site" description="Nucleophile" evidence="13">
    <location>
        <position position="387"/>
    </location>
</feature>
<dbReference type="GO" id="GO:0009383">
    <property type="term" value="F:rRNA (cytosine-C5-)-methyltransferase activity"/>
    <property type="evidence" value="ECO:0007669"/>
    <property type="project" value="TreeGrafter"/>
</dbReference>
<keyword evidence="7 13" id="KW-0808">Transferase</keyword>
<evidence type="ECO:0000259" key="14">
    <source>
        <dbReference type="PROSITE" id="PS51686"/>
    </source>
</evidence>
<organism evidence="15 16">
    <name type="scientific">Stenotrophomonas rhizophila</name>
    <dbReference type="NCBI Taxonomy" id="216778"/>
    <lineage>
        <taxon>Bacteria</taxon>
        <taxon>Pseudomonadati</taxon>
        <taxon>Pseudomonadota</taxon>
        <taxon>Gammaproteobacteria</taxon>
        <taxon>Lysobacterales</taxon>
        <taxon>Lysobacteraceae</taxon>
        <taxon>Stenotrophomonas</taxon>
    </lineage>
</organism>
<keyword evidence="9 13" id="KW-0694">RNA-binding</keyword>
<keyword evidence="4" id="KW-0963">Cytoplasm</keyword>
<feature type="binding site" evidence="13">
    <location>
        <position position="334"/>
    </location>
    <ligand>
        <name>S-adenosyl-L-methionine</name>
        <dbReference type="ChEBI" id="CHEBI:59789"/>
    </ligand>
</feature>
<dbReference type="Pfam" id="PF01029">
    <property type="entry name" value="NusB"/>
    <property type="match status" value="1"/>
</dbReference>